<dbReference type="AlphaFoldDB" id="A0AAV9G0X4"/>
<organism evidence="2 3">
    <name type="scientific">Podospora aff. communis PSN243</name>
    <dbReference type="NCBI Taxonomy" id="3040156"/>
    <lineage>
        <taxon>Eukaryota</taxon>
        <taxon>Fungi</taxon>
        <taxon>Dikarya</taxon>
        <taxon>Ascomycota</taxon>
        <taxon>Pezizomycotina</taxon>
        <taxon>Sordariomycetes</taxon>
        <taxon>Sordariomycetidae</taxon>
        <taxon>Sordariales</taxon>
        <taxon>Podosporaceae</taxon>
        <taxon>Podospora</taxon>
    </lineage>
</organism>
<evidence type="ECO:0000313" key="2">
    <source>
        <dbReference type="EMBL" id="KAK4442304.1"/>
    </source>
</evidence>
<keyword evidence="1" id="KW-0472">Membrane</keyword>
<evidence type="ECO:0000313" key="3">
    <source>
        <dbReference type="Proteomes" id="UP001321760"/>
    </source>
</evidence>
<protein>
    <submittedName>
        <fullName evidence="2">Uncharacterized protein</fullName>
    </submittedName>
</protein>
<sequence length="139" mass="15365">MPLCSPGADPSTPRPFQAHKAVVEMGEEDKQRQVKRQADLARAAEGKEMVDEDAVACGQNLWNEAAVVPETGLNKRANTITVLQLFAVLLLAFWVLVYTSMPEDEQHAVRGVLYEFATTPLRLAVQYHGTMVEREAGAR</sequence>
<reference evidence="2" key="1">
    <citation type="journal article" date="2023" name="Mol. Phylogenet. Evol.">
        <title>Genome-scale phylogeny and comparative genomics of the fungal order Sordariales.</title>
        <authorList>
            <person name="Hensen N."/>
            <person name="Bonometti L."/>
            <person name="Westerberg I."/>
            <person name="Brannstrom I.O."/>
            <person name="Guillou S."/>
            <person name="Cros-Aarteil S."/>
            <person name="Calhoun S."/>
            <person name="Haridas S."/>
            <person name="Kuo A."/>
            <person name="Mondo S."/>
            <person name="Pangilinan J."/>
            <person name="Riley R."/>
            <person name="LaButti K."/>
            <person name="Andreopoulos B."/>
            <person name="Lipzen A."/>
            <person name="Chen C."/>
            <person name="Yan M."/>
            <person name="Daum C."/>
            <person name="Ng V."/>
            <person name="Clum A."/>
            <person name="Steindorff A."/>
            <person name="Ohm R.A."/>
            <person name="Martin F."/>
            <person name="Silar P."/>
            <person name="Natvig D.O."/>
            <person name="Lalanne C."/>
            <person name="Gautier V."/>
            <person name="Ament-Velasquez S.L."/>
            <person name="Kruys A."/>
            <person name="Hutchinson M.I."/>
            <person name="Powell A.J."/>
            <person name="Barry K."/>
            <person name="Miller A.N."/>
            <person name="Grigoriev I.V."/>
            <person name="Debuchy R."/>
            <person name="Gladieux P."/>
            <person name="Hiltunen Thoren M."/>
            <person name="Johannesson H."/>
        </authorList>
    </citation>
    <scope>NUCLEOTIDE SEQUENCE</scope>
    <source>
        <strain evidence="2">PSN243</strain>
    </source>
</reference>
<dbReference type="EMBL" id="MU866021">
    <property type="protein sequence ID" value="KAK4442304.1"/>
    <property type="molecule type" value="Genomic_DNA"/>
</dbReference>
<accession>A0AAV9G0X4</accession>
<keyword evidence="3" id="KW-1185">Reference proteome</keyword>
<comment type="caution">
    <text evidence="2">The sequence shown here is derived from an EMBL/GenBank/DDBJ whole genome shotgun (WGS) entry which is preliminary data.</text>
</comment>
<reference evidence="2" key="2">
    <citation type="submission" date="2023-05" db="EMBL/GenBank/DDBJ databases">
        <authorList>
            <consortium name="Lawrence Berkeley National Laboratory"/>
            <person name="Steindorff A."/>
            <person name="Hensen N."/>
            <person name="Bonometti L."/>
            <person name="Westerberg I."/>
            <person name="Brannstrom I.O."/>
            <person name="Guillou S."/>
            <person name="Cros-Aarteil S."/>
            <person name="Calhoun S."/>
            <person name="Haridas S."/>
            <person name="Kuo A."/>
            <person name="Mondo S."/>
            <person name="Pangilinan J."/>
            <person name="Riley R."/>
            <person name="Labutti K."/>
            <person name="Andreopoulos B."/>
            <person name="Lipzen A."/>
            <person name="Chen C."/>
            <person name="Yanf M."/>
            <person name="Daum C."/>
            <person name="Ng V."/>
            <person name="Clum A."/>
            <person name="Ohm R."/>
            <person name="Martin F."/>
            <person name="Silar P."/>
            <person name="Natvig D."/>
            <person name="Lalanne C."/>
            <person name="Gautier V."/>
            <person name="Ament-Velasquez S.L."/>
            <person name="Kruys A."/>
            <person name="Hutchinson M.I."/>
            <person name="Powell A.J."/>
            <person name="Barry K."/>
            <person name="Miller A.N."/>
            <person name="Grigoriev I.V."/>
            <person name="Debuchy R."/>
            <person name="Gladieux P."/>
            <person name="Thoren M.H."/>
            <person name="Johannesson H."/>
        </authorList>
    </citation>
    <scope>NUCLEOTIDE SEQUENCE</scope>
    <source>
        <strain evidence="2">PSN243</strain>
    </source>
</reference>
<keyword evidence="1" id="KW-0812">Transmembrane</keyword>
<dbReference type="Proteomes" id="UP001321760">
    <property type="component" value="Unassembled WGS sequence"/>
</dbReference>
<keyword evidence="1" id="KW-1133">Transmembrane helix</keyword>
<gene>
    <name evidence="2" type="ORF">QBC34DRAFT_499779</name>
</gene>
<proteinExistence type="predicted"/>
<feature type="transmembrane region" description="Helical" evidence="1">
    <location>
        <begin position="82"/>
        <end position="101"/>
    </location>
</feature>
<evidence type="ECO:0000256" key="1">
    <source>
        <dbReference type="SAM" id="Phobius"/>
    </source>
</evidence>
<name>A0AAV9G0X4_9PEZI</name>